<dbReference type="OrthoDB" id="29646at2759"/>
<evidence type="ECO:0000256" key="1">
    <source>
        <dbReference type="ARBA" id="ARBA00008045"/>
    </source>
</evidence>
<organism evidence="4 5">
    <name type="scientific">Thamnocephalis sphaerospora</name>
    <dbReference type="NCBI Taxonomy" id="78915"/>
    <lineage>
        <taxon>Eukaryota</taxon>
        <taxon>Fungi</taxon>
        <taxon>Fungi incertae sedis</taxon>
        <taxon>Zoopagomycota</taxon>
        <taxon>Zoopagomycotina</taxon>
        <taxon>Zoopagomycetes</taxon>
        <taxon>Zoopagales</taxon>
        <taxon>Sigmoideomycetaceae</taxon>
        <taxon>Thamnocephalis</taxon>
    </lineage>
</organism>
<gene>
    <name evidence="4" type="ORF">THASP1DRAFT_19449</name>
</gene>
<keyword evidence="5" id="KW-1185">Reference proteome</keyword>
<dbReference type="Gene3D" id="1.10.287.370">
    <property type="match status" value="1"/>
</dbReference>
<dbReference type="AlphaFoldDB" id="A0A4P9XJ12"/>
<sequence>MSSKQPERKLTPEELTRVYNTMKQELQQLAQKISELEMEKEEHTVVIETIEPLDKDRKCFRLVGGVLVERTVADVLPALKTNCDGINDVIEKLMEQHKKRDEEFQIFQKMYGIRAVAR</sequence>
<dbReference type="FunFam" id="1.10.287.370:FF:000002">
    <property type="entry name" value="Prefoldin subunit 2"/>
    <property type="match status" value="1"/>
</dbReference>
<dbReference type="InterPro" id="IPR002777">
    <property type="entry name" value="PFD_beta-like"/>
</dbReference>
<dbReference type="EMBL" id="KZ993048">
    <property type="protein sequence ID" value="RKP05717.1"/>
    <property type="molecule type" value="Genomic_DNA"/>
</dbReference>
<dbReference type="GO" id="GO:0051082">
    <property type="term" value="F:unfolded protein binding"/>
    <property type="evidence" value="ECO:0007669"/>
    <property type="project" value="InterPro"/>
</dbReference>
<reference evidence="5" key="1">
    <citation type="journal article" date="2018" name="Nat. Microbiol.">
        <title>Leveraging single-cell genomics to expand the fungal tree of life.</title>
        <authorList>
            <person name="Ahrendt S.R."/>
            <person name="Quandt C.A."/>
            <person name="Ciobanu D."/>
            <person name="Clum A."/>
            <person name="Salamov A."/>
            <person name="Andreopoulos B."/>
            <person name="Cheng J.F."/>
            <person name="Woyke T."/>
            <person name="Pelin A."/>
            <person name="Henrissat B."/>
            <person name="Reynolds N.K."/>
            <person name="Benny G.L."/>
            <person name="Smith M.E."/>
            <person name="James T.Y."/>
            <person name="Grigoriev I.V."/>
        </authorList>
    </citation>
    <scope>NUCLEOTIDE SEQUENCE [LARGE SCALE GENOMIC DNA]</scope>
    <source>
        <strain evidence="5">RSA 1356</strain>
    </source>
</reference>
<dbReference type="CDD" id="cd23163">
    <property type="entry name" value="Prefoldin_2"/>
    <property type="match status" value="1"/>
</dbReference>
<dbReference type="STRING" id="78915.A0A4P9XJ12"/>
<dbReference type="PANTHER" id="PTHR13303">
    <property type="entry name" value="PREFOLDIN SUBUNIT 2"/>
    <property type="match status" value="1"/>
</dbReference>
<name>A0A4P9XJ12_9FUNG</name>
<keyword evidence="2" id="KW-0143">Chaperone</keyword>
<dbReference type="InterPro" id="IPR009053">
    <property type="entry name" value="Prefoldin"/>
</dbReference>
<accession>A0A4P9XJ12</accession>
<dbReference type="Proteomes" id="UP000271241">
    <property type="component" value="Unassembled WGS sequence"/>
</dbReference>
<dbReference type="Pfam" id="PF01920">
    <property type="entry name" value="Prefoldin_2"/>
    <property type="match status" value="1"/>
</dbReference>
<keyword evidence="3" id="KW-0175">Coiled coil</keyword>
<evidence type="ECO:0000313" key="4">
    <source>
        <dbReference type="EMBL" id="RKP05717.1"/>
    </source>
</evidence>
<dbReference type="GO" id="GO:0006457">
    <property type="term" value="P:protein folding"/>
    <property type="evidence" value="ECO:0007669"/>
    <property type="project" value="InterPro"/>
</dbReference>
<dbReference type="SUPFAM" id="SSF46579">
    <property type="entry name" value="Prefoldin"/>
    <property type="match status" value="1"/>
</dbReference>
<dbReference type="InterPro" id="IPR027235">
    <property type="entry name" value="PFD2"/>
</dbReference>
<evidence type="ECO:0000313" key="5">
    <source>
        <dbReference type="Proteomes" id="UP000271241"/>
    </source>
</evidence>
<dbReference type="GO" id="GO:0016272">
    <property type="term" value="C:prefoldin complex"/>
    <property type="evidence" value="ECO:0007669"/>
    <property type="project" value="InterPro"/>
</dbReference>
<evidence type="ECO:0000256" key="3">
    <source>
        <dbReference type="SAM" id="Coils"/>
    </source>
</evidence>
<protein>
    <submittedName>
        <fullName evidence="4">Prefoldin</fullName>
    </submittedName>
</protein>
<proteinExistence type="inferred from homology"/>
<feature type="coiled-coil region" evidence="3">
    <location>
        <begin position="19"/>
        <end position="46"/>
    </location>
</feature>
<evidence type="ECO:0000256" key="2">
    <source>
        <dbReference type="ARBA" id="ARBA00023186"/>
    </source>
</evidence>
<comment type="similarity">
    <text evidence="1">Belongs to the prefoldin subunit beta family.</text>
</comment>